<dbReference type="PANTHER" id="PTHR30346">
    <property type="entry name" value="TRANSCRIPTIONAL DUAL REGULATOR HCAR-RELATED"/>
    <property type="match status" value="1"/>
</dbReference>
<proteinExistence type="inferred from homology"/>
<dbReference type="PANTHER" id="PTHR30346:SF0">
    <property type="entry name" value="HCA OPERON TRANSCRIPTIONAL ACTIVATOR HCAR"/>
    <property type="match status" value="1"/>
</dbReference>
<accession>A0ABQ5MWG5</accession>
<dbReference type="CDD" id="cd08414">
    <property type="entry name" value="PBP2_LTTR_aromatics_like"/>
    <property type="match status" value="1"/>
</dbReference>
<keyword evidence="7" id="KW-1185">Reference proteome</keyword>
<dbReference type="PROSITE" id="PS50931">
    <property type="entry name" value="HTH_LYSR"/>
    <property type="match status" value="1"/>
</dbReference>
<keyword evidence="4" id="KW-0804">Transcription</keyword>
<dbReference type="SUPFAM" id="SSF53850">
    <property type="entry name" value="Periplasmic binding protein-like II"/>
    <property type="match status" value="1"/>
</dbReference>
<dbReference type="RefSeq" id="WP_264796422.1">
    <property type="nucleotide sequence ID" value="NZ_BRVS01000015.1"/>
</dbReference>
<dbReference type="InterPro" id="IPR000847">
    <property type="entry name" value="LysR_HTH_N"/>
</dbReference>
<comment type="caution">
    <text evidence="6">The sequence shown here is derived from an EMBL/GenBank/DDBJ whole genome shotgun (WGS) entry which is preliminary data.</text>
</comment>
<evidence type="ECO:0000256" key="2">
    <source>
        <dbReference type="ARBA" id="ARBA00023015"/>
    </source>
</evidence>
<protein>
    <submittedName>
        <fullName evidence="6">LysR family transcriptional regulator</fullName>
    </submittedName>
</protein>
<dbReference type="Proteomes" id="UP001209654">
    <property type="component" value="Unassembled WGS sequence"/>
</dbReference>
<evidence type="ECO:0000313" key="6">
    <source>
        <dbReference type="EMBL" id="GLB68322.1"/>
    </source>
</evidence>
<evidence type="ECO:0000256" key="4">
    <source>
        <dbReference type="ARBA" id="ARBA00023163"/>
    </source>
</evidence>
<gene>
    <name evidence="6" type="ORF">AHIS1636_27640</name>
</gene>
<dbReference type="InterPro" id="IPR036390">
    <property type="entry name" value="WH_DNA-bd_sf"/>
</dbReference>
<dbReference type="InterPro" id="IPR036388">
    <property type="entry name" value="WH-like_DNA-bd_sf"/>
</dbReference>
<dbReference type="Pfam" id="PF03466">
    <property type="entry name" value="LysR_substrate"/>
    <property type="match status" value="1"/>
</dbReference>
<evidence type="ECO:0000256" key="3">
    <source>
        <dbReference type="ARBA" id="ARBA00023125"/>
    </source>
</evidence>
<dbReference type="Pfam" id="PF00126">
    <property type="entry name" value="HTH_1"/>
    <property type="match status" value="1"/>
</dbReference>
<evidence type="ECO:0000256" key="1">
    <source>
        <dbReference type="ARBA" id="ARBA00009437"/>
    </source>
</evidence>
<organism evidence="6 7">
    <name type="scientific">Arthrobacter mangrovi</name>
    <dbReference type="NCBI Taxonomy" id="2966350"/>
    <lineage>
        <taxon>Bacteria</taxon>
        <taxon>Bacillati</taxon>
        <taxon>Actinomycetota</taxon>
        <taxon>Actinomycetes</taxon>
        <taxon>Micrococcales</taxon>
        <taxon>Micrococcaceae</taxon>
        <taxon>Arthrobacter</taxon>
    </lineage>
</organism>
<dbReference type="PRINTS" id="PR00039">
    <property type="entry name" value="HTHLYSR"/>
</dbReference>
<dbReference type="Gene3D" id="3.40.190.10">
    <property type="entry name" value="Periplasmic binding protein-like II"/>
    <property type="match status" value="2"/>
</dbReference>
<reference evidence="6 7" key="1">
    <citation type="journal article" date="2023" name="Int. J. Syst. Evol. Microbiol.">
        <title>Arthrobacter mangrovi sp. nov., an actinobacterium isolated from the rhizosphere of a mangrove.</title>
        <authorList>
            <person name="Hamada M."/>
            <person name="Saitou S."/>
            <person name="Enomoto N."/>
            <person name="Nanri K."/>
            <person name="Hidaka K."/>
            <person name="Miura T."/>
            <person name="Tamura T."/>
        </authorList>
    </citation>
    <scope>NUCLEOTIDE SEQUENCE [LARGE SCALE GENOMIC DNA]</scope>
    <source>
        <strain evidence="6 7">NBRC 112813</strain>
    </source>
</reference>
<dbReference type="Gene3D" id="1.10.10.10">
    <property type="entry name" value="Winged helix-like DNA-binding domain superfamily/Winged helix DNA-binding domain"/>
    <property type="match status" value="1"/>
</dbReference>
<name>A0ABQ5MWG5_9MICC</name>
<dbReference type="InterPro" id="IPR005119">
    <property type="entry name" value="LysR_subst-bd"/>
</dbReference>
<evidence type="ECO:0000313" key="7">
    <source>
        <dbReference type="Proteomes" id="UP001209654"/>
    </source>
</evidence>
<feature type="domain" description="HTH lysR-type" evidence="5">
    <location>
        <begin position="1"/>
        <end position="58"/>
    </location>
</feature>
<evidence type="ECO:0000259" key="5">
    <source>
        <dbReference type="PROSITE" id="PS50931"/>
    </source>
</evidence>
<comment type="similarity">
    <text evidence="1">Belongs to the LysR transcriptional regulatory family.</text>
</comment>
<sequence>MDIRHLKYFVVLAEELHFNHAAERLHIAQPALSQQVRNLERELQTELFARSTRRVELTLAGQALLSRARDILASIDTASDVVTRVASGTSGRLSVGFTGSATYDLLPRIAKGVGEHMPGVSLEVHGEMATSDQIAALRSNSIDIGFLRPPIAVSEFSHKIVRTDYLSLMLPSTHRLASERAIDLRDVASDPFIIYRPTADLATDAFVAGAYQQAGFKPIVRQEVNATSVMVSLVAAGMGLALVPDAVRSVCVDGAVIRPLRTPVVAMTLAAAWRTGNDVPAVQRFLEMLDAAAL</sequence>
<dbReference type="EMBL" id="BRVS01000015">
    <property type="protein sequence ID" value="GLB68322.1"/>
    <property type="molecule type" value="Genomic_DNA"/>
</dbReference>
<keyword evidence="2" id="KW-0805">Transcription regulation</keyword>
<dbReference type="SUPFAM" id="SSF46785">
    <property type="entry name" value="Winged helix' DNA-binding domain"/>
    <property type="match status" value="1"/>
</dbReference>
<keyword evidence="3" id="KW-0238">DNA-binding</keyword>